<dbReference type="GO" id="GO:0034388">
    <property type="term" value="C:Pwp2p-containing subcomplex of 90S preribosome"/>
    <property type="evidence" value="ECO:0007669"/>
    <property type="project" value="TreeGrafter"/>
</dbReference>
<evidence type="ECO:0000256" key="5">
    <source>
        <dbReference type="ARBA" id="ARBA00023242"/>
    </source>
</evidence>
<feature type="domain" description="U3 small nucleolar RNA-associated protein 6 N-terminal" evidence="7">
    <location>
        <begin position="9"/>
        <end position="91"/>
    </location>
</feature>
<proteinExistence type="inferred from homology"/>
<dbReference type="GO" id="GO:0032040">
    <property type="term" value="C:small-subunit processome"/>
    <property type="evidence" value="ECO:0007669"/>
    <property type="project" value="TreeGrafter"/>
</dbReference>
<accession>A0A9N9AZH3</accession>
<gene>
    <name evidence="8" type="ORF">PBRASI_LOCUS4945</name>
</gene>
<organism evidence="8 9">
    <name type="scientific">Paraglomus brasilianum</name>
    <dbReference type="NCBI Taxonomy" id="144538"/>
    <lineage>
        <taxon>Eukaryota</taxon>
        <taxon>Fungi</taxon>
        <taxon>Fungi incertae sedis</taxon>
        <taxon>Mucoromycota</taxon>
        <taxon>Glomeromycotina</taxon>
        <taxon>Glomeromycetes</taxon>
        <taxon>Paraglomerales</taxon>
        <taxon>Paraglomeraceae</taxon>
        <taxon>Paraglomus</taxon>
    </lineage>
</organism>
<comment type="caution">
    <text evidence="8">The sequence shown here is derived from an EMBL/GenBank/DDBJ whole genome shotgun (WGS) entry which is preliminary data.</text>
</comment>
<dbReference type="InterPro" id="IPR011990">
    <property type="entry name" value="TPR-like_helical_dom_sf"/>
</dbReference>
<dbReference type="Pfam" id="PF05843">
    <property type="entry name" value="Suf"/>
    <property type="match status" value="1"/>
</dbReference>
<keyword evidence="9" id="KW-1185">Reference proteome</keyword>
<keyword evidence="3" id="KW-0698">rRNA processing</keyword>
<keyword evidence="5" id="KW-0539">Nucleus</keyword>
<dbReference type="OrthoDB" id="28112at2759"/>
<reference evidence="8" key="1">
    <citation type="submission" date="2021-06" db="EMBL/GenBank/DDBJ databases">
        <authorList>
            <person name="Kallberg Y."/>
            <person name="Tangrot J."/>
            <person name="Rosling A."/>
        </authorList>
    </citation>
    <scope>NUCLEOTIDE SEQUENCE</scope>
    <source>
        <strain evidence="8">BR232B</strain>
    </source>
</reference>
<evidence type="ECO:0000256" key="3">
    <source>
        <dbReference type="ARBA" id="ARBA00022552"/>
    </source>
</evidence>
<evidence type="ECO:0000256" key="2">
    <source>
        <dbReference type="ARBA" id="ARBA00010734"/>
    </source>
</evidence>
<evidence type="ECO:0000256" key="1">
    <source>
        <dbReference type="ARBA" id="ARBA00004604"/>
    </source>
</evidence>
<comment type="similarity">
    <text evidence="2">Belongs to the UTP6 family.</text>
</comment>
<feature type="domain" description="Suppressor of forked" evidence="6">
    <location>
        <begin position="95"/>
        <end position="215"/>
    </location>
</feature>
<evidence type="ECO:0000259" key="7">
    <source>
        <dbReference type="Pfam" id="PF08640"/>
    </source>
</evidence>
<dbReference type="Pfam" id="PF08640">
    <property type="entry name" value="U3_assoc_6"/>
    <property type="match status" value="1"/>
</dbReference>
<dbReference type="AlphaFoldDB" id="A0A9N9AZH3"/>
<dbReference type="Proteomes" id="UP000789739">
    <property type="component" value="Unassembled WGS sequence"/>
</dbReference>
<dbReference type="InterPro" id="IPR055347">
    <property type="entry name" value="UTP6_N"/>
</dbReference>
<dbReference type="SMART" id="SM00386">
    <property type="entry name" value="HAT"/>
    <property type="match status" value="4"/>
</dbReference>
<dbReference type="EMBL" id="CAJVPI010000542">
    <property type="protein sequence ID" value="CAG8548224.1"/>
    <property type="molecule type" value="Genomic_DNA"/>
</dbReference>
<dbReference type="GO" id="GO:0000462">
    <property type="term" value="P:maturation of SSU-rRNA from tricistronic rRNA transcript (SSU-rRNA, 5.8S rRNA, LSU-rRNA)"/>
    <property type="evidence" value="ECO:0007669"/>
    <property type="project" value="InterPro"/>
</dbReference>
<evidence type="ECO:0000313" key="9">
    <source>
        <dbReference type="Proteomes" id="UP000789739"/>
    </source>
</evidence>
<dbReference type="InterPro" id="IPR003107">
    <property type="entry name" value="HAT"/>
</dbReference>
<comment type="subcellular location">
    <subcellularLocation>
        <location evidence="1">Nucleus</location>
        <location evidence="1">Nucleolus</location>
    </subcellularLocation>
</comment>
<dbReference type="InterPro" id="IPR013949">
    <property type="entry name" value="Utp6"/>
</dbReference>
<evidence type="ECO:0000313" key="8">
    <source>
        <dbReference type="EMBL" id="CAG8548224.1"/>
    </source>
</evidence>
<evidence type="ECO:0000259" key="6">
    <source>
        <dbReference type="Pfam" id="PF05843"/>
    </source>
</evidence>
<keyword evidence="4" id="KW-0677">Repeat</keyword>
<sequence>MAETVQYYLERMVPELEDLEQKRLFNKSEIKQIVKRRTYFEYTLKRIPARKVDFLRYIEYEINLEALRKKRKERLGVKGKPTLSDYAIPRRVYHLFERAVNKFKSDLSLWLQYIEYAKSNKAGKLLSKIFGSALQLHPAKSSLWVLAAKWEFEENMNVGAARVLMQRGLRLNPTSTLLWHEYFGLELAYVKKIKTRREILGLSTTASSKEKVQQADDENVINLPVITKEDEWFRDKREEAQMGEQKIEGLKEENNKVLQGELAKIVYLNAIAAIPNDLDFRTKFADIYNSLFPTSNLGFVLPEIS</sequence>
<name>A0A9N9AZH3_9GLOM</name>
<dbReference type="InterPro" id="IPR008847">
    <property type="entry name" value="Suf"/>
</dbReference>
<dbReference type="PANTHER" id="PTHR23271">
    <property type="entry name" value="HEPATOCELLULAR CARCINOMA-ASSOCIATED ANTIGEN 66"/>
    <property type="match status" value="1"/>
</dbReference>
<dbReference type="Gene3D" id="1.25.40.10">
    <property type="entry name" value="Tetratricopeptide repeat domain"/>
    <property type="match status" value="1"/>
</dbReference>
<dbReference type="GO" id="GO:0030515">
    <property type="term" value="F:snoRNA binding"/>
    <property type="evidence" value="ECO:0007669"/>
    <property type="project" value="InterPro"/>
</dbReference>
<evidence type="ECO:0000256" key="4">
    <source>
        <dbReference type="ARBA" id="ARBA00022737"/>
    </source>
</evidence>
<dbReference type="SUPFAM" id="SSF48452">
    <property type="entry name" value="TPR-like"/>
    <property type="match status" value="1"/>
</dbReference>
<dbReference type="PANTHER" id="PTHR23271:SF1">
    <property type="entry name" value="U3 SMALL NUCLEOLAR RNA-ASSOCIATED PROTEIN 6 HOMOLOG"/>
    <property type="match status" value="1"/>
</dbReference>
<protein>
    <submittedName>
        <fullName evidence="8">2877_t:CDS:1</fullName>
    </submittedName>
</protein>